<comment type="caution">
    <text evidence="2">The sequence shown here is derived from an EMBL/GenBank/DDBJ whole genome shotgun (WGS) entry which is preliminary data.</text>
</comment>
<dbReference type="RefSeq" id="WP_237240344.1">
    <property type="nucleotide sequence ID" value="NZ_JAKKDU010000013.1"/>
</dbReference>
<gene>
    <name evidence="2" type="ORF">L3X37_11640</name>
</gene>
<sequence length="245" mass="28386">MKHVFYLLVVLFVLISCKQEKNNSTIKKDVVKKTKEPFNDEWVTLFDGTSLDNWRGYLSDSIYSEWSIENGTLAFTPRKEGDKNIITKDKYTNFVLSLEWKISEGGNSGIFWSIFEDEKYPKPYETGLEIQVLDNQRHPDAKANPKYHQAGALYDLVQPAYDVCKPAGEWNLCVIKIDHNSNKGSASLNGKVVVEFPLHGEEWDKMVANSKFKRWEGFGKYKTGHIGLQDHRDKVWYRNIKIKKI</sequence>
<proteinExistence type="predicted"/>
<dbReference type="Proteomes" id="UP001199795">
    <property type="component" value="Unassembled WGS sequence"/>
</dbReference>
<dbReference type="EMBL" id="JAKKDU010000013">
    <property type="protein sequence ID" value="MCF7569010.1"/>
    <property type="molecule type" value="Genomic_DNA"/>
</dbReference>
<feature type="domain" description="3-keto-alpha-glucoside-1,2-lyase/3-keto-2-hydroxy-glucal hydratase" evidence="1">
    <location>
        <begin position="41"/>
        <end position="243"/>
    </location>
</feature>
<accession>A0AAE3ES00</accession>
<organism evidence="2 3">
    <name type="scientific">Wocania arenilitoris</name>
    <dbReference type="NCBI Taxonomy" id="2044858"/>
    <lineage>
        <taxon>Bacteria</taxon>
        <taxon>Pseudomonadati</taxon>
        <taxon>Bacteroidota</taxon>
        <taxon>Flavobacteriia</taxon>
        <taxon>Flavobacteriales</taxon>
        <taxon>Flavobacteriaceae</taxon>
        <taxon>Wocania</taxon>
    </lineage>
</organism>
<dbReference type="PROSITE" id="PS51257">
    <property type="entry name" value="PROKAR_LIPOPROTEIN"/>
    <property type="match status" value="1"/>
</dbReference>
<evidence type="ECO:0000259" key="1">
    <source>
        <dbReference type="Pfam" id="PF06439"/>
    </source>
</evidence>
<dbReference type="Pfam" id="PF06439">
    <property type="entry name" value="3keto-disac_hyd"/>
    <property type="match status" value="1"/>
</dbReference>
<protein>
    <submittedName>
        <fullName evidence="2">DUF1080 domain-containing protein</fullName>
    </submittedName>
</protein>
<dbReference type="GO" id="GO:0016787">
    <property type="term" value="F:hydrolase activity"/>
    <property type="evidence" value="ECO:0007669"/>
    <property type="project" value="InterPro"/>
</dbReference>
<dbReference type="AlphaFoldDB" id="A0AAE3ES00"/>
<evidence type="ECO:0000313" key="3">
    <source>
        <dbReference type="Proteomes" id="UP001199795"/>
    </source>
</evidence>
<reference evidence="2" key="1">
    <citation type="submission" date="2022-01" db="EMBL/GenBank/DDBJ databases">
        <title>Draft genome sequence of Sabulilitoribacter arenilitoris KCTC 52401.</title>
        <authorList>
            <person name="Oh J.-S."/>
        </authorList>
    </citation>
    <scope>NUCLEOTIDE SEQUENCE</scope>
    <source>
        <strain evidence="2">HMF6543</strain>
    </source>
</reference>
<dbReference type="Gene3D" id="2.60.120.560">
    <property type="entry name" value="Exo-inulinase, domain 1"/>
    <property type="match status" value="1"/>
</dbReference>
<dbReference type="InterPro" id="IPR010496">
    <property type="entry name" value="AL/BT2_dom"/>
</dbReference>
<keyword evidence="3" id="KW-1185">Reference proteome</keyword>
<name>A0AAE3ES00_9FLAO</name>
<evidence type="ECO:0000313" key="2">
    <source>
        <dbReference type="EMBL" id="MCF7569010.1"/>
    </source>
</evidence>